<reference evidence="9 10" key="1">
    <citation type="submission" date="2015-10" db="EMBL/GenBank/DDBJ databases">
        <title>Candidatus Desulfofervidus auxilii, a hydrogenotrophic sulfate-reducing bacterium involved in the thermophilic anaerobic oxidation of methane.</title>
        <authorList>
            <person name="Krukenberg V."/>
            <person name="Richter M."/>
            <person name="Wegener G."/>
        </authorList>
    </citation>
    <scope>NUCLEOTIDE SEQUENCE [LARGE SCALE GENOMIC DNA]</scope>
    <source>
        <strain evidence="9 10">HS1</strain>
    </source>
</reference>
<dbReference type="GO" id="GO:0009228">
    <property type="term" value="P:thiamine biosynthetic process"/>
    <property type="evidence" value="ECO:0007669"/>
    <property type="project" value="InterPro"/>
</dbReference>
<evidence type="ECO:0000256" key="4">
    <source>
        <dbReference type="ARBA" id="ARBA00022741"/>
    </source>
</evidence>
<dbReference type="EC" id="2.7.1.49" evidence="2"/>
<keyword evidence="3 9" id="KW-0808">Transferase</keyword>
<dbReference type="PANTHER" id="PTHR20858:SF17">
    <property type="entry name" value="HYDROXYMETHYLPYRIMIDINE_PHOSPHOMETHYLPYRIMIDINE KINASE THI20-RELATED"/>
    <property type="match status" value="1"/>
</dbReference>
<keyword evidence="5 9" id="KW-0418">Kinase</keyword>
<dbReference type="GO" id="GO:0009229">
    <property type="term" value="P:thiamine diphosphate biosynthetic process"/>
    <property type="evidence" value="ECO:0007669"/>
    <property type="project" value="UniProtKB-UniPathway"/>
</dbReference>
<evidence type="ECO:0000256" key="5">
    <source>
        <dbReference type="ARBA" id="ARBA00022777"/>
    </source>
</evidence>
<dbReference type="NCBIfam" id="TIGR00097">
    <property type="entry name" value="HMP-P_kinase"/>
    <property type="match status" value="1"/>
</dbReference>
<feature type="domain" description="Thiamine-phosphate synthase ThiN" evidence="8">
    <location>
        <begin position="268"/>
        <end position="436"/>
    </location>
</feature>
<dbReference type="Proteomes" id="UP000070560">
    <property type="component" value="Chromosome"/>
</dbReference>
<dbReference type="OrthoDB" id="9810880at2"/>
<accession>A0A7U4TG40</accession>
<evidence type="ECO:0000256" key="2">
    <source>
        <dbReference type="ARBA" id="ARBA00012135"/>
    </source>
</evidence>
<dbReference type="EMBL" id="CP013015">
    <property type="protein sequence ID" value="AMM40079.1"/>
    <property type="molecule type" value="Genomic_DNA"/>
</dbReference>
<dbReference type="GO" id="GO:0008902">
    <property type="term" value="F:hydroxymethylpyrimidine kinase activity"/>
    <property type="evidence" value="ECO:0007669"/>
    <property type="project" value="UniProtKB-EC"/>
</dbReference>
<evidence type="ECO:0000256" key="3">
    <source>
        <dbReference type="ARBA" id="ARBA00022679"/>
    </source>
</evidence>
<dbReference type="Pfam" id="PF10120">
    <property type="entry name" value="ThiN"/>
    <property type="match status" value="1"/>
</dbReference>
<dbReference type="InterPro" id="IPR019293">
    <property type="entry name" value="ThiN"/>
</dbReference>
<dbReference type="InterPro" id="IPR004399">
    <property type="entry name" value="HMP/HMP-P_kinase_dom"/>
</dbReference>
<keyword evidence="6" id="KW-0067">ATP-binding</keyword>
<dbReference type="InterPro" id="IPR036409">
    <property type="entry name" value="Aldolase_II/adducin_N_sf"/>
</dbReference>
<evidence type="ECO:0000256" key="1">
    <source>
        <dbReference type="ARBA" id="ARBA00004948"/>
    </source>
</evidence>
<sequence>MAIILVIAGFDPTGGAGLQADLKTITVLGEVGLTVATALTVQDTQGVEASYVVEKKIVKQQLDRLFSDFSIDAVKIGMLPNAEMVNFIGERLSQHHLPHIVIDPVIRAKKGFILNKATEALVKLFPLAELITPNLDEIEVFLGKKPESLEEMKEAAKKLKNFGAKAILVKGGELKTATDVLFDGSDFYIWEVTKRQLKPVHGTGCVLSSAIATFLAKGLSLPEAVGKAKKFITLAIEGALSVGKGNLLSHPYAWVEQEIAKYEVISALKRALNRLQEAPYVSPFVPEVRSNLVYALPYAKTYDQVAGFSGRLSVVKEKIVTCGPPEFGVSQHMASVVLKAMEFDREYRSAMNIKYRDDFIKKAEKLGYKIQEIVRKDEPSEIKSVEGLSLPWITERAIRQFGSLPDLVYDKGDIGKEAIIRVLGKHPEEVAQKVIKLAMEVFKYA</sequence>
<comment type="pathway">
    <text evidence="1">Cofactor biosynthesis; thiamine diphosphate biosynthesis.</text>
</comment>
<dbReference type="Gene3D" id="3.40.225.10">
    <property type="entry name" value="Class II aldolase/adducin N-terminal domain"/>
    <property type="match status" value="1"/>
</dbReference>
<dbReference type="UniPathway" id="UPA00060">
    <property type="reaction ID" value="UER00138"/>
</dbReference>
<dbReference type="SUPFAM" id="SSF53639">
    <property type="entry name" value="AraD/HMP-PK domain-like"/>
    <property type="match status" value="1"/>
</dbReference>
<dbReference type="GO" id="GO:0005524">
    <property type="term" value="F:ATP binding"/>
    <property type="evidence" value="ECO:0007669"/>
    <property type="project" value="UniProtKB-KW"/>
</dbReference>
<proteinExistence type="predicted"/>
<dbReference type="CDD" id="cd01169">
    <property type="entry name" value="HMPP_kinase"/>
    <property type="match status" value="1"/>
</dbReference>
<feature type="domain" description="Pyridoxamine kinase/Phosphomethylpyrimidine kinase" evidence="7">
    <location>
        <begin position="11"/>
        <end position="246"/>
    </location>
</feature>
<dbReference type="Gene3D" id="3.40.1190.20">
    <property type="match status" value="1"/>
</dbReference>
<dbReference type="GO" id="GO:0005829">
    <property type="term" value="C:cytosol"/>
    <property type="evidence" value="ECO:0007669"/>
    <property type="project" value="TreeGrafter"/>
</dbReference>
<gene>
    <name evidence="9" type="ORF">HS1_000273</name>
</gene>
<name>A0A7U4TG40_DESA2</name>
<dbReference type="AlphaFoldDB" id="A0A7U4TG40"/>
<evidence type="ECO:0000313" key="9">
    <source>
        <dbReference type="EMBL" id="AMM40079.1"/>
    </source>
</evidence>
<dbReference type="Pfam" id="PF08543">
    <property type="entry name" value="Phos_pyr_kin"/>
    <property type="match status" value="1"/>
</dbReference>
<dbReference type="RefSeq" id="WP_066060383.1">
    <property type="nucleotide sequence ID" value="NZ_CP013015.1"/>
</dbReference>
<evidence type="ECO:0000259" key="8">
    <source>
        <dbReference type="Pfam" id="PF10120"/>
    </source>
</evidence>
<dbReference type="FunFam" id="3.40.1190.20:FF:000003">
    <property type="entry name" value="Phosphomethylpyrimidine kinase ThiD"/>
    <property type="match status" value="1"/>
</dbReference>
<keyword evidence="4" id="KW-0547">Nucleotide-binding</keyword>
<dbReference type="SUPFAM" id="SSF53613">
    <property type="entry name" value="Ribokinase-like"/>
    <property type="match status" value="1"/>
</dbReference>
<dbReference type="InterPro" id="IPR029056">
    <property type="entry name" value="Ribokinase-like"/>
</dbReference>
<dbReference type="PANTHER" id="PTHR20858">
    <property type="entry name" value="PHOSPHOMETHYLPYRIMIDINE KINASE"/>
    <property type="match status" value="1"/>
</dbReference>
<evidence type="ECO:0000259" key="7">
    <source>
        <dbReference type="Pfam" id="PF08543"/>
    </source>
</evidence>
<organism evidence="9 10">
    <name type="scientific">Desulfofervidus auxilii</name>
    <dbReference type="NCBI Taxonomy" id="1621989"/>
    <lineage>
        <taxon>Bacteria</taxon>
        <taxon>Pseudomonadati</taxon>
        <taxon>Thermodesulfobacteriota</taxon>
        <taxon>Candidatus Desulfofervidia</taxon>
        <taxon>Candidatus Desulfofervidales</taxon>
        <taxon>Candidatus Desulfofervidaceae</taxon>
        <taxon>Candidatus Desulfofervidus</taxon>
    </lineage>
</organism>
<evidence type="ECO:0000313" key="10">
    <source>
        <dbReference type="Proteomes" id="UP000070560"/>
    </source>
</evidence>
<protein>
    <recommendedName>
        <fullName evidence="2">hydroxymethylpyrimidine kinase</fullName>
        <ecNumber evidence="2">2.7.1.49</ecNumber>
    </recommendedName>
</protein>
<evidence type="ECO:0000256" key="6">
    <source>
        <dbReference type="ARBA" id="ARBA00022840"/>
    </source>
</evidence>
<dbReference type="KEGG" id="daw:HS1_000273"/>
<dbReference type="InterPro" id="IPR013749">
    <property type="entry name" value="PM/HMP-P_kinase-1"/>
</dbReference>
<dbReference type="GO" id="GO:0008972">
    <property type="term" value="F:phosphomethylpyrimidine kinase activity"/>
    <property type="evidence" value="ECO:0007669"/>
    <property type="project" value="InterPro"/>
</dbReference>
<keyword evidence="10" id="KW-1185">Reference proteome</keyword>